<dbReference type="AlphaFoldDB" id="A0A6C0TZR1"/>
<dbReference type="NCBIfam" id="TIGR02444">
    <property type="entry name" value="TIGR02444 family protein"/>
    <property type="match status" value="1"/>
</dbReference>
<reference evidence="1 2" key="1">
    <citation type="submission" date="2020-02" db="EMBL/GenBank/DDBJ databases">
        <title>Genome sequencing for Kineobactrum sp. M2.</title>
        <authorList>
            <person name="Park S.-J."/>
        </authorList>
    </citation>
    <scope>NUCLEOTIDE SEQUENCE [LARGE SCALE GENOMIC DNA]</scope>
    <source>
        <strain evidence="1 2">M2</strain>
    </source>
</reference>
<evidence type="ECO:0000313" key="1">
    <source>
        <dbReference type="EMBL" id="QIB65246.1"/>
    </source>
</evidence>
<accession>A0A6C0TZR1</accession>
<dbReference type="KEGG" id="kim:G3T16_07360"/>
<name>A0A6C0TZR1_9GAMM</name>
<dbReference type="InterPro" id="IPR012659">
    <property type="entry name" value="CHP02444"/>
</dbReference>
<dbReference type="Pfam" id="PF09523">
    <property type="entry name" value="DUF2390"/>
    <property type="match status" value="1"/>
</dbReference>
<keyword evidence="2" id="KW-1185">Reference proteome</keyword>
<protein>
    <submittedName>
        <fullName evidence="1">TIGR02444 family protein</fullName>
    </submittedName>
</protein>
<dbReference type="EMBL" id="CP048711">
    <property type="protein sequence ID" value="QIB65246.1"/>
    <property type="molecule type" value="Genomic_DNA"/>
</dbReference>
<proteinExistence type="predicted"/>
<organism evidence="1 2">
    <name type="scientific">Kineobactrum salinum</name>
    <dbReference type="NCBI Taxonomy" id="2708301"/>
    <lineage>
        <taxon>Bacteria</taxon>
        <taxon>Pseudomonadati</taxon>
        <taxon>Pseudomonadota</taxon>
        <taxon>Gammaproteobacteria</taxon>
        <taxon>Cellvibrionales</taxon>
        <taxon>Halieaceae</taxon>
        <taxon>Kineobactrum</taxon>
    </lineage>
</organism>
<evidence type="ECO:0000313" key="2">
    <source>
        <dbReference type="Proteomes" id="UP000477680"/>
    </source>
</evidence>
<gene>
    <name evidence="1" type="ORF">G3T16_07360</name>
</gene>
<dbReference type="RefSeq" id="WP_163494486.1">
    <property type="nucleotide sequence ID" value="NZ_CP048711.1"/>
</dbReference>
<sequence length="154" mass="17760">MSNPLWEFSLQQYGKPDVAEACLEAQDRFAANVNLLLYAAWLTCQGLELDAGQWRSLESELQPWHQQVVVPLRELRRRWRQVPAAAGLRQQLKVLELEAEQEQQRQIWGWHQRARAQDAGPAGLRRQLEQLLSAAADDSERSRLLQRLTVLLLA</sequence>
<dbReference type="Proteomes" id="UP000477680">
    <property type="component" value="Chromosome"/>
</dbReference>